<sequence>MHRGGTVQVTQGNVDSRSLPESQHHPLTTPTYWGYRLYALPQTAWGALAVLIRAELTVVAALPALLGALLAWWQFSRLDPVALFFTVLGSLTVAWGFHALVEYFDYQHSLQTDTSGLAQPFVTGYTLLRRGVIRPVVVRNLGILLLAGATLCCLSLYLFVGWPILFFYSMVLLSLAIQLLLPMGSPLRAWGLGEVGLFLGMGLLPTVASYYIQSRALTWLPIWLSLPLGLLVVVIYLNYNFAHQRRDWLIRKRTLNVTLGLARALDLSALLSLLAYVAILLGVSLTELPLWALLGLAPLPVALRTFAFIRRERLAPEECFQLYGTAIHATVLTGFCLAVALGLDWLL</sequence>
<gene>
    <name evidence="8" type="ORF">FKZ61_07130</name>
</gene>
<feature type="transmembrane region" description="Helical" evidence="7">
    <location>
        <begin position="195"/>
        <end position="212"/>
    </location>
</feature>
<organism evidence="8 9">
    <name type="scientific">Litorilinea aerophila</name>
    <dbReference type="NCBI Taxonomy" id="1204385"/>
    <lineage>
        <taxon>Bacteria</taxon>
        <taxon>Bacillati</taxon>
        <taxon>Chloroflexota</taxon>
        <taxon>Caldilineae</taxon>
        <taxon>Caldilineales</taxon>
        <taxon>Caldilineaceae</taxon>
        <taxon>Litorilinea</taxon>
    </lineage>
</organism>
<feature type="transmembrane region" description="Helical" evidence="7">
    <location>
        <begin position="165"/>
        <end position="183"/>
    </location>
</feature>
<evidence type="ECO:0000256" key="3">
    <source>
        <dbReference type="ARBA" id="ARBA00022692"/>
    </source>
</evidence>
<accession>A0A540VIS6</accession>
<evidence type="ECO:0000256" key="6">
    <source>
        <dbReference type="SAM" id="MobiDB-lite"/>
    </source>
</evidence>
<evidence type="ECO:0000256" key="2">
    <source>
        <dbReference type="ARBA" id="ARBA00022679"/>
    </source>
</evidence>
<dbReference type="CDD" id="cd13962">
    <property type="entry name" value="PT_UbiA_UBIAD1"/>
    <property type="match status" value="1"/>
</dbReference>
<evidence type="ECO:0000256" key="1">
    <source>
        <dbReference type="ARBA" id="ARBA00004141"/>
    </source>
</evidence>
<evidence type="ECO:0000313" key="9">
    <source>
        <dbReference type="Proteomes" id="UP000317371"/>
    </source>
</evidence>
<dbReference type="GO" id="GO:0016020">
    <property type="term" value="C:membrane"/>
    <property type="evidence" value="ECO:0007669"/>
    <property type="project" value="UniProtKB-SubCell"/>
</dbReference>
<evidence type="ECO:0000256" key="4">
    <source>
        <dbReference type="ARBA" id="ARBA00022989"/>
    </source>
</evidence>
<feature type="compositionally biased region" description="Polar residues" evidence="6">
    <location>
        <begin position="7"/>
        <end position="25"/>
    </location>
</feature>
<dbReference type="InterPro" id="IPR000537">
    <property type="entry name" value="UbiA_prenyltransferase"/>
</dbReference>
<dbReference type="InParanoid" id="A0A540VIS6"/>
<feature type="transmembrane region" description="Helical" evidence="7">
    <location>
        <begin position="81"/>
        <end position="101"/>
    </location>
</feature>
<feature type="region of interest" description="Disordered" evidence="6">
    <location>
        <begin position="1"/>
        <end position="25"/>
    </location>
</feature>
<dbReference type="OrthoDB" id="9767568at2"/>
<keyword evidence="2 8" id="KW-0808">Transferase</keyword>
<evidence type="ECO:0000313" key="8">
    <source>
        <dbReference type="EMBL" id="TQE96657.1"/>
    </source>
</evidence>
<feature type="transmembrane region" description="Helical" evidence="7">
    <location>
        <begin position="137"/>
        <end position="159"/>
    </location>
</feature>
<name>A0A540VIS6_9CHLR</name>
<proteinExistence type="predicted"/>
<dbReference type="AlphaFoldDB" id="A0A540VIS6"/>
<feature type="transmembrane region" description="Helical" evidence="7">
    <location>
        <begin position="321"/>
        <end position="343"/>
    </location>
</feature>
<evidence type="ECO:0000256" key="7">
    <source>
        <dbReference type="SAM" id="Phobius"/>
    </source>
</evidence>
<dbReference type="Pfam" id="PF01040">
    <property type="entry name" value="UbiA"/>
    <property type="match status" value="1"/>
</dbReference>
<dbReference type="GO" id="GO:0009234">
    <property type="term" value="P:menaquinone biosynthetic process"/>
    <property type="evidence" value="ECO:0007669"/>
    <property type="project" value="TreeGrafter"/>
</dbReference>
<feature type="transmembrane region" description="Helical" evidence="7">
    <location>
        <begin position="260"/>
        <end position="282"/>
    </location>
</feature>
<feature type="transmembrane region" description="Helical" evidence="7">
    <location>
        <begin position="288"/>
        <end position="309"/>
    </location>
</feature>
<dbReference type="Proteomes" id="UP000317371">
    <property type="component" value="Unassembled WGS sequence"/>
</dbReference>
<protein>
    <submittedName>
        <fullName evidence="8">Prenyltransferase</fullName>
    </submittedName>
</protein>
<keyword evidence="9" id="KW-1185">Reference proteome</keyword>
<dbReference type="GO" id="GO:0004659">
    <property type="term" value="F:prenyltransferase activity"/>
    <property type="evidence" value="ECO:0007669"/>
    <property type="project" value="InterPro"/>
</dbReference>
<dbReference type="EMBL" id="VIGC01000007">
    <property type="protein sequence ID" value="TQE96657.1"/>
    <property type="molecule type" value="Genomic_DNA"/>
</dbReference>
<keyword evidence="4 7" id="KW-1133">Transmembrane helix</keyword>
<comment type="subcellular location">
    <subcellularLocation>
        <location evidence="1">Membrane</location>
        <topology evidence="1">Multi-pass membrane protein</topology>
    </subcellularLocation>
</comment>
<evidence type="ECO:0000256" key="5">
    <source>
        <dbReference type="ARBA" id="ARBA00023136"/>
    </source>
</evidence>
<feature type="transmembrane region" description="Helical" evidence="7">
    <location>
        <begin position="218"/>
        <end position="239"/>
    </location>
</feature>
<feature type="transmembrane region" description="Helical" evidence="7">
    <location>
        <begin position="56"/>
        <end position="75"/>
    </location>
</feature>
<dbReference type="PANTHER" id="PTHR13929:SF0">
    <property type="entry name" value="UBIA PRENYLTRANSFERASE DOMAIN-CONTAINING PROTEIN 1"/>
    <property type="match status" value="1"/>
</dbReference>
<dbReference type="GO" id="GO:0042371">
    <property type="term" value="P:vitamin K biosynthetic process"/>
    <property type="evidence" value="ECO:0007669"/>
    <property type="project" value="TreeGrafter"/>
</dbReference>
<dbReference type="InterPro" id="IPR026046">
    <property type="entry name" value="UBIAD1"/>
</dbReference>
<keyword evidence="3 7" id="KW-0812">Transmembrane</keyword>
<dbReference type="PANTHER" id="PTHR13929">
    <property type="entry name" value="1,4-DIHYDROXY-2-NAPHTHOATE OCTAPRENYLTRANSFERASE"/>
    <property type="match status" value="1"/>
</dbReference>
<reference evidence="8 9" key="1">
    <citation type="submission" date="2019-06" db="EMBL/GenBank/DDBJ databases">
        <title>Genome sequence of Litorilinea aerophila BAA-2444.</title>
        <authorList>
            <person name="Maclea K.S."/>
            <person name="Maurais E.G."/>
            <person name="Iannazzi L.C."/>
        </authorList>
    </citation>
    <scope>NUCLEOTIDE SEQUENCE [LARGE SCALE GENOMIC DNA]</scope>
    <source>
        <strain evidence="8 9">ATCC BAA-2444</strain>
    </source>
</reference>
<keyword evidence="5 7" id="KW-0472">Membrane</keyword>
<comment type="caution">
    <text evidence="8">The sequence shown here is derived from an EMBL/GenBank/DDBJ whole genome shotgun (WGS) entry which is preliminary data.</text>
</comment>